<keyword evidence="17 24" id="KW-1133">Transmembrane helix</keyword>
<feature type="transmembrane region" description="Helical" evidence="24">
    <location>
        <begin position="687"/>
        <end position="709"/>
    </location>
</feature>
<dbReference type="SUPFAM" id="SSF52047">
    <property type="entry name" value="RNI-like"/>
    <property type="match status" value="1"/>
</dbReference>
<dbReference type="Pfam" id="PF13855">
    <property type="entry name" value="LRR_8"/>
    <property type="match status" value="3"/>
</dbReference>
<feature type="binding site" evidence="23">
    <location>
        <position position="774"/>
    </location>
    <ligand>
        <name>ATP</name>
        <dbReference type="ChEBI" id="CHEBI:30616"/>
    </ligand>
</feature>
<evidence type="ECO:0000256" key="7">
    <source>
        <dbReference type="ARBA" id="ARBA00022527"/>
    </source>
</evidence>
<evidence type="ECO:0000256" key="8">
    <source>
        <dbReference type="ARBA" id="ARBA00022553"/>
    </source>
</evidence>
<dbReference type="Gene3D" id="3.30.200.20">
    <property type="entry name" value="Phosphorylase Kinase, domain 1"/>
    <property type="match status" value="2"/>
</dbReference>
<evidence type="ECO:0000313" key="28">
    <source>
        <dbReference type="Proteomes" id="UP000027120"/>
    </source>
</evidence>
<evidence type="ECO:0000256" key="4">
    <source>
        <dbReference type="ARBA" id="ARBA00009592"/>
    </source>
</evidence>
<dbReference type="GO" id="GO:0005524">
    <property type="term" value="F:ATP binding"/>
    <property type="evidence" value="ECO:0007669"/>
    <property type="project" value="UniProtKB-UniRule"/>
</dbReference>
<comment type="catalytic activity">
    <reaction evidence="21">
        <text>L-threonyl-[protein] + ATP = O-phospho-L-threonyl-[protein] + ADP + H(+)</text>
        <dbReference type="Rhea" id="RHEA:46608"/>
        <dbReference type="Rhea" id="RHEA-COMP:11060"/>
        <dbReference type="Rhea" id="RHEA-COMP:11605"/>
        <dbReference type="ChEBI" id="CHEBI:15378"/>
        <dbReference type="ChEBI" id="CHEBI:30013"/>
        <dbReference type="ChEBI" id="CHEBI:30616"/>
        <dbReference type="ChEBI" id="CHEBI:61977"/>
        <dbReference type="ChEBI" id="CHEBI:456216"/>
        <dbReference type="EC" id="2.7.11.1"/>
    </reaction>
</comment>
<keyword evidence="10" id="KW-0808">Transferase</keyword>
<comment type="catalytic activity">
    <reaction evidence="22">
        <text>L-seryl-[protein] + ATP = O-phospho-L-seryl-[protein] + ADP + H(+)</text>
        <dbReference type="Rhea" id="RHEA:17989"/>
        <dbReference type="Rhea" id="RHEA-COMP:9863"/>
        <dbReference type="Rhea" id="RHEA-COMP:11604"/>
        <dbReference type="ChEBI" id="CHEBI:15378"/>
        <dbReference type="ChEBI" id="CHEBI:29999"/>
        <dbReference type="ChEBI" id="CHEBI:30616"/>
        <dbReference type="ChEBI" id="CHEBI:83421"/>
        <dbReference type="ChEBI" id="CHEBI:456216"/>
        <dbReference type="EC" id="2.7.11.1"/>
    </reaction>
</comment>
<feature type="chain" id="PRO_5001640870" description="non-specific serine/threonine protein kinase" evidence="25">
    <location>
        <begin position="35"/>
        <end position="1624"/>
    </location>
</feature>
<evidence type="ECO:0000256" key="19">
    <source>
        <dbReference type="ARBA" id="ARBA00023170"/>
    </source>
</evidence>
<dbReference type="SMR" id="A0A067G6Q3"/>
<evidence type="ECO:0000256" key="22">
    <source>
        <dbReference type="ARBA" id="ARBA00048679"/>
    </source>
</evidence>
<dbReference type="SMART" id="SM00369">
    <property type="entry name" value="LRR_TYP"/>
    <property type="match status" value="10"/>
</dbReference>
<evidence type="ECO:0000256" key="5">
    <source>
        <dbReference type="ARBA" id="ARBA00012513"/>
    </source>
</evidence>
<dbReference type="InterPro" id="IPR032675">
    <property type="entry name" value="LRR_dom_sf"/>
</dbReference>
<dbReference type="PROSITE" id="PS51450">
    <property type="entry name" value="LRR"/>
    <property type="match status" value="1"/>
</dbReference>
<dbReference type="PANTHER" id="PTHR27008">
    <property type="entry name" value="OS04G0122200 PROTEIN"/>
    <property type="match status" value="1"/>
</dbReference>
<dbReference type="Pfam" id="PF00560">
    <property type="entry name" value="LRR_1"/>
    <property type="match status" value="4"/>
</dbReference>
<dbReference type="InterPro" id="IPR017441">
    <property type="entry name" value="Protein_kinase_ATP_BS"/>
</dbReference>
<keyword evidence="28" id="KW-1185">Reference proteome</keyword>
<evidence type="ECO:0000256" key="11">
    <source>
        <dbReference type="ARBA" id="ARBA00022692"/>
    </source>
</evidence>
<dbReference type="SMART" id="SM00220">
    <property type="entry name" value="S_TKc"/>
    <property type="match status" value="2"/>
</dbReference>
<dbReference type="FunFam" id="3.80.10.10:FF:000095">
    <property type="entry name" value="LRR receptor-like serine/threonine-protein kinase GSO1"/>
    <property type="match status" value="2"/>
</dbReference>
<dbReference type="PROSITE" id="PS00108">
    <property type="entry name" value="PROTEIN_KINASE_ST"/>
    <property type="match status" value="2"/>
</dbReference>
<evidence type="ECO:0000313" key="27">
    <source>
        <dbReference type="EMBL" id="KDO75298.1"/>
    </source>
</evidence>
<evidence type="ECO:0000256" key="16">
    <source>
        <dbReference type="ARBA" id="ARBA00022840"/>
    </source>
</evidence>
<evidence type="ECO:0000256" key="10">
    <source>
        <dbReference type="ARBA" id="ARBA00022679"/>
    </source>
</evidence>
<feature type="transmembrane region" description="Helical" evidence="24">
    <location>
        <begin position="1279"/>
        <end position="1301"/>
    </location>
</feature>
<gene>
    <name evidence="27" type="ORF">CISIN_1g047591mg</name>
</gene>
<dbReference type="InterPro" id="IPR000719">
    <property type="entry name" value="Prot_kinase_dom"/>
</dbReference>
<accession>A0A067G6Q3</accession>
<evidence type="ECO:0000256" key="2">
    <source>
        <dbReference type="ARBA" id="ARBA00004479"/>
    </source>
</evidence>
<evidence type="ECO:0000256" key="18">
    <source>
        <dbReference type="ARBA" id="ARBA00023136"/>
    </source>
</evidence>
<keyword evidence="13" id="KW-0677">Repeat</keyword>
<evidence type="ECO:0000256" key="12">
    <source>
        <dbReference type="ARBA" id="ARBA00022729"/>
    </source>
</evidence>
<evidence type="ECO:0000256" key="6">
    <source>
        <dbReference type="ARBA" id="ARBA00022475"/>
    </source>
</evidence>
<organism evidence="27 28">
    <name type="scientific">Citrus sinensis</name>
    <name type="common">Sweet orange</name>
    <name type="synonym">Citrus aurantium var. sinensis</name>
    <dbReference type="NCBI Taxonomy" id="2711"/>
    <lineage>
        <taxon>Eukaryota</taxon>
        <taxon>Viridiplantae</taxon>
        <taxon>Streptophyta</taxon>
        <taxon>Embryophyta</taxon>
        <taxon>Tracheophyta</taxon>
        <taxon>Spermatophyta</taxon>
        <taxon>Magnoliopsida</taxon>
        <taxon>eudicotyledons</taxon>
        <taxon>Gunneridae</taxon>
        <taxon>Pentapetalae</taxon>
        <taxon>rosids</taxon>
        <taxon>malvids</taxon>
        <taxon>Sapindales</taxon>
        <taxon>Rutaceae</taxon>
        <taxon>Aurantioideae</taxon>
        <taxon>Citrus</taxon>
    </lineage>
</organism>
<feature type="binding site" evidence="23">
    <location>
        <position position="1376"/>
    </location>
    <ligand>
        <name>ATP</name>
        <dbReference type="ChEBI" id="CHEBI:30616"/>
    </ligand>
</feature>
<dbReference type="FunFam" id="3.30.200.20:FF:000661">
    <property type="entry name" value="Serine-threonine protein kinase plant-type"/>
    <property type="match status" value="1"/>
</dbReference>
<keyword evidence="12 25" id="KW-0732">Signal</keyword>
<evidence type="ECO:0000256" key="15">
    <source>
        <dbReference type="ARBA" id="ARBA00022777"/>
    </source>
</evidence>
<dbReference type="eggNOG" id="ENOG502QPYS">
    <property type="taxonomic scope" value="Eukaryota"/>
</dbReference>
<keyword evidence="8" id="KW-0597">Phosphoprotein</keyword>
<reference evidence="27 28" key="1">
    <citation type="submission" date="2014-04" db="EMBL/GenBank/DDBJ databases">
        <authorList>
            <consortium name="International Citrus Genome Consortium"/>
            <person name="Gmitter F."/>
            <person name="Chen C."/>
            <person name="Farmerie W."/>
            <person name="Harkins T."/>
            <person name="Desany B."/>
            <person name="Mohiuddin M."/>
            <person name="Kodira C."/>
            <person name="Borodovsky M."/>
            <person name="Lomsadze A."/>
            <person name="Burns P."/>
            <person name="Jenkins J."/>
            <person name="Prochnik S."/>
            <person name="Shu S."/>
            <person name="Chapman J."/>
            <person name="Pitluck S."/>
            <person name="Schmutz J."/>
            <person name="Rokhsar D."/>
        </authorList>
    </citation>
    <scope>NUCLEOTIDE SEQUENCE</scope>
</reference>
<proteinExistence type="inferred from homology"/>
<evidence type="ECO:0000256" key="1">
    <source>
        <dbReference type="ARBA" id="ARBA00004162"/>
    </source>
</evidence>
<dbReference type="GO" id="GO:0004674">
    <property type="term" value="F:protein serine/threonine kinase activity"/>
    <property type="evidence" value="ECO:0007669"/>
    <property type="project" value="UniProtKB-KW"/>
</dbReference>
<dbReference type="PANTHER" id="PTHR27008:SF497">
    <property type="entry name" value="OS11G0695000 PROTEIN"/>
    <property type="match status" value="1"/>
</dbReference>
<dbReference type="InterPro" id="IPR008271">
    <property type="entry name" value="Ser/Thr_kinase_AS"/>
</dbReference>
<dbReference type="SUPFAM" id="SSF52058">
    <property type="entry name" value="L domain-like"/>
    <property type="match status" value="2"/>
</dbReference>
<dbReference type="Gene3D" id="1.10.510.10">
    <property type="entry name" value="Transferase(Phosphotransferase) domain 1"/>
    <property type="match status" value="2"/>
</dbReference>
<comment type="subcellular location">
    <subcellularLocation>
        <location evidence="1">Cell membrane</location>
        <topology evidence="1">Single-pass membrane protein</topology>
    </subcellularLocation>
    <subcellularLocation>
        <location evidence="2">Membrane</location>
        <topology evidence="2">Single-pass type I membrane protein</topology>
    </subcellularLocation>
</comment>
<dbReference type="Gene3D" id="3.80.10.10">
    <property type="entry name" value="Ribonuclease Inhibitor"/>
    <property type="match status" value="5"/>
</dbReference>
<keyword evidence="19" id="KW-0675">Receptor</keyword>
<feature type="non-terminal residue" evidence="27">
    <location>
        <position position="1"/>
    </location>
</feature>
<comment type="similarity">
    <text evidence="3">Belongs to the protein kinase superfamily. Ser/Thr protein kinase family.</text>
</comment>
<dbReference type="Pfam" id="PF23598">
    <property type="entry name" value="LRR_14"/>
    <property type="match status" value="1"/>
</dbReference>
<evidence type="ECO:0000256" key="17">
    <source>
        <dbReference type="ARBA" id="ARBA00022989"/>
    </source>
</evidence>
<dbReference type="SUPFAM" id="SSF56112">
    <property type="entry name" value="Protein kinase-like (PK-like)"/>
    <property type="match status" value="2"/>
</dbReference>
<keyword evidence="18 24" id="KW-0472">Membrane</keyword>
<evidence type="ECO:0000256" key="20">
    <source>
        <dbReference type="ARBA" id="ARBA00023180"/>
    </source>
</evidence>
<dbReference type="Pfam" id="PF07714">
    <property type="entry name" value="PK_Tyr_Ser-Thr"/>
    <property type="match status" value="2"/>
</dbReference>
<dbReference type="PROSITE" id="PS50011">
    <property type="entry name" value="PROTEIN_KINASE_DOM"/>
    <property type="match status" value="2"/>
</dbReference>
<dbReference type="EC" id="2.7.11.1" evidence="5"/>
<sequence length="1624" mass="178118">KSNQPISMAKMNIPCGRALLAILFMAKLMSITEANITTDEAALLQVKAHIALDPQNFFERNWNLSATTNTSSSNSVCNWVGVTCGSRHGRVTDLSIPNLGLGGTIPPHVANLSFLVSLNISGNRFHGTLPNELWLMPRLRIIDLSSNRISGNLFDDMCNSLTELESFDVSSNQITGQLPSSLGDCSKLKRLSVSFNELTGRIPQNIGNLTELMELYLNGNNLQGEFPPTIFNVSSLRVIVLANNSLFGSLPVDLCRRLPSLQELNLRDCMTTGRIPKDIGNCTLLNYLGLRDNQLTDFGANNLTGLIPSIIFNNSNIEVIQLYGNHLSGNLPSSTGINLPNLLRLYLWGNNLSGVIPSSICNASKLTVLELSRNLFSGLVANTFGNCRQLQILNLAYSQLATGSLSQGQSFFSSLTNCRYLRYLAIQTNPWKGILPNSVGNLSKSLEYFYAGSCELGGGIPAEFGNLSNIIALSLYQNQLASTIPTTVGKLQNLQGLDLSYNNIQGSIPSELCQLESLNTLLLQGNALQNQIPTCLANLTSLRALNLSSNRLNSTIPSTFWSLEYILVVDFSLNLLSGCLPQDIGNLKVLTGLYLSGNQLSCSIPSSIGGLKDLTYLALARNGFQGSIPEAIGSLISLEKGEIPSGGPFVNFTEGSFMQNYALCGSLRLQVQACETSSTQQSKSSKLLRYVLPAVATAVVMLALIIIFIRCCTRNKNLPILENDSLSLATWRRISYQELQRLTDGFSESNLIGAGSFGSVYKATLPYGMNVAIKVFNLQLDGAIKSFDAECEVLRRVRHRNLVKIISSCSNHGFKALILEYMPQGSLEKWLYSHKYTLNIQQRLDIMIDVASALEYLHHGHPTPVIHCDLKPSNVLLDDDTVAHLSDFGISKLLDGEDSVTQTMTLATFGYMAPEYGSEGIVSTCGDVYSFGILMIETFTRKMPTDEMFTGETSLKKWVEESLRLAVTEVVDAELLSSEEEEGADLGDSNKLKRLSISVNKITGTIPRTVGNLTELRELHLHGNNLEAYLYNNKFTGRIPQNLGNCTLLNFLILRQNQLTGVRLASNKLIGRIPSMIFNNSNIEAIQLYGNHFSGHLPSSIGPYLPNLQGLILWGNNLSGIIPSSICNASQVILLGLSENLFSGLIPNTFGNCRQLQILDLSLNHLTTGSSTQGHSFYTSLTNCRYLRRLVLQNNPLKGALPNSIGNLSTSLEYFFASSTELRGAIPVEFEGEIPSGGPFVNFTAESLMQNLVLGGSSRLQVPPCKTGSSQQSKATRLALRYILPAIATTMAVLALIIILLRRRKRDKSRPTENNLLNTAALRRISYQELRLATNGFSESNLLGTGIFSSVYKATFADGTNAAIKIFSLQEDRALKSFDAECEVMRRIRHRNLAKIVSSCSNPGFKALILQYMPQGSLEKWLYSHNYLLNIEQRLDIMIDVACALEYLHQGYSTSIIHCDLKPSNVLLDDDMVAHLGDFGIAKLLDGVDSMKQTMTLATIGYMAPEYGSEGIVSTSGDVYSFGILMMETLTRRKPTDDMFTGEVCLKHWVEESLPDAVTDVIDANLLSGEEEADIAAKKKCMSSVMSLALKCSEEIPEERMNVKDALANLKKIKTKFLKDVQQA</sequence>
<dbReference type="EMBL" id="KK784882">
    <property type="protein sequence ID" value="KDO75298.1"/>
    <property type="molecule type" value="Genomic_DNA"/>
</dbReference>
<keyword evidence="7" id="KW-0723">Serine/threonine-protein kinase</keyword>
<dbReference type="InterPro" id="IPR011009">
    <property type="entry name" value="Kinase-like_dom_sf"/>
</dbReference>
<evidence type="ECO:0000256" key="14">
    <source>
        <dbReference type="ARBA" id="ARBA00022741"/>
    </source>
</evidence>
<dbReference type="Proteomes" id="UP000027120">
    <property type="component" value="Unassembled WGS sequence"/>
</dbReference>
<keyword evidence="15" id="KW-0418">Kinase</keyword>
<evidence type="ECO:0000256" key="25">
    <source>
        <dbReference type="SAM" id="SignalP"/>
    </source>
</evidence>
<dbReference type="FunFam" id="1.10.510.10:FF:000358">
    <property type="entry name" value="Putative leucine-rich repeat receptor-like serine/threonine-protein kinase"/>
    <property type="match status" value="2"/>
</dbReference>
<keyword evidence="20" id="KW-0325">Glycoprotein</keyword>
<keyword evidence="9" id="KW-0433">Leucine-rich repeat</keyword>
<dbReference type="FunFam" id="3.80.10.10:FF:000041">
    <property type="entry name" value="LRR receptor-like serine/threonine-protein kinase ERECTA"/>
    <property type="match status" value="1"/>
</dbReference>
<keyword evidence="14 23" id="KW-0547">Nucleotide-binding</keyword>
<evidence type="ECO:0000256" key="23">
    <source>
        <dbReference type="PROSITE-ProRule" id="PRU10141"/>
    </source>
</evidence>
<evidence type="ECO:0000256" key="3">
    <source>
        <dbReference type="ARBA" id="ARBA00008684"/>
    </source>
</evidence>
<dbReference type="GO" id="GO:0005886">
    <property type="term" value="C:plasma membrane"/>
    <property type="evidence" value="ECO:0007669"/>
    <property type="project" value="UniProtKB-SubCell"/>
</dbReference>
<dbReference type="InterPro" id="IPR051809">
    <property type="entry name" value="Plant_receptor-like_S/T_kinase"/>
</dbReference>
<evidence type="ECO:0000256" key="9">
    <source>
        <dbReference type="ARBA" id="ARBA00022614"/>
    </source>
</evidence>
<protein>
    <recommendedName>
        <fullName evidence="5">non-specific serine/threonine protein kinase</fullName>
        <ecNumber evidence="5">2.7.11.1</ecNumber>
    </recommendedName>
</protein>
<dbReference type="PROSITE" id="PS00107">
    <property type="entry name" value="PROTEIN_KINASE_ATP"/>
    <property type="match status" value="2"/>
</dbReference>
<dbReference type="Pfam" id="PF08263">
    <property type="entry name" value="LRRNT_2"/>
    <property type="match status" value="1"/>
</dbReference>
<feature type="domain" description="Protein kinase" evidence="26">
    <location>
        <begin position="1337"/>
        <end position="1618"/>
    </location>
</feature>
<dbReference type="PaxDb" id="2711-XP_006468352.1"/>
<dbReference type="InterPro" id="IPR055414">
    <property type="entry name" value="LRR_R13L4/SHOC2-like"/>
</dbReference>
<evidence type="ECO:0000256" key="13">
    <source>
        <dbReference type="ARBA" id="ARBA00022737"/>
    </source>
</evidence>
<evidence type="ECO:0000256" key="21">
    <source>
        <dbReference type="ARBA" id="ARBA00047899"/>
    </source>
</evidence>
<dbReference type="InterPro" id="IPR001245">
    <property type="entry name" value="Ser-Thr/Tyr_kinase_cat_dom"/>
</dbReference>
<dbReference type="SMART" id="SM00365">
    <property type="entry name" value="LRR_SD22"/>
    <property type="match status" value="5"/>
</dbReference>
<keyword evidence="6" id="KW-1003">Cell membrane</keyword>
<keyword evidence="16 23" id="KW-0067">ATP-binding</keyword>
<feature type="signal peptide" evidence="25">
    <location>
        <begin position="1"/>
        <end position="34"/>
    </location>
</feature>
<evidence type="ECO:0000256" key="24">
    <source>
        <dbReference type="SAM" id="Phobius"/>
    </source>
</evidence>
<keyword evidence="11 24" id="KW-0812">Transmembrane</keyword>
<name>A0A067G6Q3_CITSI</name>
<evidence type="ECO:0000259" key="26">
    <source>
        <dbReference type="PROSITE" id="PS50011"/>
    </source>
</evidence>
<dbReference type="InterPro" id="IPR013210">
    <property type="entry name" value="LRR_N_plant-typ"/>
</dbReference>
<dbReference type="InterPro" id="IPR001611">
    <property type="entry name" value="Leu-rich_rpt"/>
</dbReference>
<feature type="domain" description="Protein kinase" evidence="26">
    <location>
        <begin position="746"/>
        <end position="1030"/>
    </location>
</feature>
<dbReference type="InterPro" id="IPR003591">
    <property type="entry name" value="Leu-rich_rpt_typical-subtyp"/>
</dbReference>
<comment type="similarity">
    <text evidence="4">Belongs to the RLP family.</text>
</comment>